<feature type="chain" id="PRO_5028053625" evidence="1">
    <location>
        <begin position="23"/>
        <end position="178"/>
    </location>
</feature>
<accession>A0A6V7UXM6</accession>
<protein>
    <submittedName>
        <fullName evidence="2">Uncharacterized protein</fullName>
    </submittedName>
</protein>
<evidence type="ECO:0000256" key="1">
    <source>
        <dbReference type="SAM" id="SignalP"/>
    </source>
</evidence>
<dbReference type="EMBL" id="CAJEWN010000126">
    <property type="protein sequence ID" value="CAD2167286.1"/>
    <property type="molecule type" value="Genomic_DNA"/>
</dbReference>
<comment type="caution">
    <text evidence="2">The sequence shown here is derived from an EMBL/GenBank/DDBJ whole genome shotgun (WGS) entry which is preliminary data.</text>
</comment>
<gene>
    <name evidence="2" type="ORF">MENT_LOCUS18569</name>
</gene>
<keyword evidence="1" id="KW-0732">Signal</keyword>
<organism evidence="2 3">
    <name type="scientific">Meloidogyne enterolobii</name>
    <name type="common">Root-knot nematode worm</name>
    <name type="synonym">Meloidogyne mayaguensis</name>
    <dbReference type="NCBI Taxonomy" id="390850"/>
    <lineage>
        <taxon>Eukaryota</taxon>
        <taxon>Metazoa</taxon>
        <taxon>Ecdysozoa</taxon>
        <taxon>Nematoda</taxon>
        <taxon>Chromadorea</taxon>
        <taxon>Rhabditida</taxon>
        <taxon>Tylenchina</taxon>
        <taxon>Tylenchomorpha</taxon>
        <taxon>Tylenchoidea</taxon>
        <taxon>Meloidogynidae</taxon>
        <taxon>Meloidogyninae</taxon>
        <taxon>Meloidogyne</taxon>
    </lineage>
</organism>
<dbReference type="AlphaFoldDB" id="A0A6V7UXM6"/>
<reference evidence="2 3" key="1">
    <citation type="submission" date="2020-08" db="EMBL/GenBank/DDBJ databases">
        <authorList>
            <person name="Koutsovoulos G."/>
            <person name="Danchin GJ E."/>
        </authorList>
    </citation>
    <scope>NUCLEOTIDE SEQUENCE [LARGE SCALE GENOMIC DNA]</scope>
</reference>
<evidence type="ECO:0000313" key="3">
    <source>
        <dbReference type="Proteomes" id="UP000580250"/>
    </source>
</evidence>
<sequence>MLKNFIKINLLLFIFIITKNDGMDPEKDTIEYFLRGSGAFGTTNSLIQEEIQNNPNAEINSTTPMQTNHPHPSLYNQNIQPPQFNPNFHHSQSQNMFSSSSSTNHFPPHFQYSSGYYPKTQHFIPTHLTYFGDSSNSGTVQNFQENFPLNPGYNSFYQASSSSFKGTTSMLENLNYIF</sequence>
<dbReference type="Proteomes" id="UP000580250">
    <property type="component" value="Unassembled WGS sequence"/>
</dbReference>
<name>A0A6V7UXM6_MELEN</name>
<evidence type="ECO:0000313" key="2">
    <source>
        <dbReference type="EMBL" id="CAD2167286.1"/>
    </source>
</evidence>
<feature type="signal peptide" evidence="1">
    <location>
        <begin position="1"/>
        <end position="22"/>
    </location>
</feature>
<proteinExistence type="predicted"/>